<evidence type="ECO:0000259" key="1">
    <source>
        <dbReference type="PROSITE" id="PS50042"/>
    </source>
</evidence>
<dbReference type="SUPFAM" id="SSF54631">
    <property type="entry name" value="CBS-domain pair"/>
    <property type="match status" value="1"/>
</dbReference>
<evidence type="ECO:0000313" key="2">
    <source>
        <dbReference type="EMBL" id="CAD2222225.1"/>
    </source>
</evidence>
<protein>
    <recommendedName>
        <fullName evidence="1">Cyclic nucleotide-binding domain-containing protein</fullName>
    </recommendedName>
</protein>
<dbReference type="Gene3D" id="3.10.580.10">
    <property type="entry name" value="CBS-domain"/>
    <property type="match status" value="1"/>
</dbReference>
<dbReference type="EMBL" id="LR877169">
    <property type="protein sequence ID" value="CAD2222225.1"/>
    <property type="molecule type" value="Genomic_DNA"/>
</dbReference>
<dbReference type="InterPro" id="IPR045095">
    <property type="entry name" value="ACDP"/>
</dbReference>
<dbReference type="AlphaFoldDB" id="A0A7G2CRT1"/>
<evidence type="ECO:0000313" key="3">
    <source>
        <dbReference type="Proteomes" id="UP000515908"/>
    </source>
</evidence>
<dbReference type="PANTHER" id="PTHR12064">
    <property type="entry name" value="METAL TRANSPORTER CNNM"/>
    <property type="match status" value="1"/>
</dbReference>
<dbReference type="InterPro" id="IPR046342">
    <property type="entry name" value="CBS_dom_sf"/>
</dbReference>
<name>A0A7G2CRT1_9TRYP</name>
<dbReference type="VEuPathDB" id="TriTrypDB:ADEAN_000976500"/>
<gene>
    <name evidence="2" type="ORF">ADEAN_000976500</name>
</gene>
<feature type="domain" description="Cyclic nucleotide-binding" evidence="1">
    <location>
        <begin position="325"/>
        <end position="446"/>
    </location>
</feature>
<sequence>MSICNNGKYALMIGAKSLPALKLSIIALYVIAKPLGMILDCLISHDAGQLYDRNEFKKLIRVHFEKYSEKSGLDALQAKMIVNALDSNERTVGQSMTPMDKTFMLEESSVLDRQLERKLWEFGKSRVPVYSGERNNIVGVLYVRDLICVSVLCREVTQTVGQFIRENPRDLFVVGENLKLQQSLQFFENYRTQLLFVQPARNTPVEKEEEEPLTPLIISPDKLMDKKKTSELKEFIGILTLEDIIEDLIAEEIYDEDEHVVFDETNSDDNGAALDRFMGAVPKEVPRVNFYSYSISAGETKDNFAPLSDDQKWTLAHYMSRTFVFFASWKLIEIKFLLDEIGERVTWVDEAGVATGEVELYTSGKPSPTFTLLLGGCVRLEIGPEKIQTSLYSFASLGEEVLLREAPFTPDFTATVTKTSRYFAVSREDIKKVQRKMKDIRKKRQF</sequence>
<dbReference type="GO" id="GO:0010960">
    <property type="term" value="P:magnesium ion homeostasis"/>
    <property type="evidence" value="ECO:0007669"/>
    <property type="project" value="InterPro"/>
</dbReference>
<dbReference type="InterPro" id="IPR000595">
    <property type="entry name" value="cNMP-bd_dom"/>
</dbReference>
<dbReference type="PANTHER" id="PTHR12064:SF94">
    <property type="entry name" value="UNEXTENDED PROTEIN"/>
    <property type="match status" value="1"/>
</dbReference>
<dbReference type="Proteomes" id="UP000515908">
    <property type="component" value="Chromosome 25"/>
</dbReference>
<accession>A0A7G2CRT1</accession>
<reference evidence="2 3" key="1">
    <citation type="submission" date="2020-08" db="EMBL/GenBank/DDBJ databases">
        <authorList>
            <person name="Newling K."/>
            <person name="Davey J."/>
            <person name="Forrester S."/>
        </authorList>
    </citation>
    <scope>NUCLEOTIDE SEQUENCE [LARGE SCALE GENOMIC DNA]</scope>
    <source>
        <strain evidence="3">Crithidia deanei Carvalho (ATCC PRA-265)</strain>
    </source>
</reference>
<dbReference type="PROSITE" id="PS50042">
    <property type="entry name" value="CNMP_BINDING_3"/>
    <property type="match status" value="1"/>
</dbReference>
<proteinExistence type="predicted"/>
<keyword evidence="3" id="KW-1185">Reference proteome</keyword>
<organism evidence="2 3">
    <name type="scientific">Angomonas deanei</name>
    <dbReference type="NCBI Taxonomy" id="59799"/>
    <lineage>
        <taxon>Eukaryota</taxon>
        <taxon>Discoba</taxon>
        <taxon>Euglenozoa</taxon>
        <taxon>Kinetoplastea</taxon>
        <taxon>Metakinetoplastina</taxon>
        <taxon>Trypanosomatida</taxon>
        <taxon>Trypanosomatidae</taxon>
        <taxon>Strigomonadinae</taxon>
        <taxon>Angomonas</taxon>
    </lineage>
</organism>